<dbReference type="OrthoDB" id="9814800at2"/>
<feature type="domain" description="Cytochrome c7-like" evidence="2">
    <location>
        <begin position="141"/>
        <end position="230"/>
    </location>
</feature>
<protein>
    <submittedName>
        <fullName evidence="3">Molybdopterin oxidoreductase subunitprotein</fullName>
    </submittedName>
</protein>
<dbReference type="EMBL" id="CP012332">
    <property type="protein sequence ID" value="AKU92815.1"/>
    <property type="molecule type" value="Genomic_DNA"/>
</dbReference>
<name>A0A0K1PH19_9BACT</name>
<keyword evidence="1" id="KW-0812">Transmembrane</keyword>
<dbReference type="KEGG" id="vin:AKJ08_3202"/>
<dbReference type="Gene3D" id="3.90.10.10">
    <property type="entry name" value="Cytochrome C3"/>
    <property type="match status" value="2"/>
</dbReference>
<reference evidence="3 4" key="1">
    <citation type="submission" date="2015-08" db="EMBL/GenBank/DDBJ databases">
        <authorList>
            <person name="Babu N.S."/>
            <person name="Beckwith C.J."/>
            <person name="Beseler K.G."/>
            <person name="Brison A."/>
            <person name="Carone J.V."/>
            <person name="Caskin T.P."/>
            <person name="Diamond M."/>
            <person name="Durham M.E."/>
            <person name="Foxe J.M."/>
            <person name="Go M."/>
            <person name="Henderson B.A."/>
            <person name="Jones I.B."/>
            <person name="McGettigan J.A."/>
            <person name="Micheletti S.J."/>
            <person name="Nasrallah M.E."/>
            <person name="Ortiz D."/>
            <person name="Piller C.R."/>
            <person name="Privatt S.R."/>
            <person name="Schneider S.L."/>
            <person name="Sharp S."/>
            <person name="Smith T.C."/>
            <person name="Stanton J.D."/>
            <person name="Ullery H.E."/>
            <person name="Wilson R.J."/>
            <person name="Serrano M.G."/>
            <person name="Buck G."/>
            <person name="Lee V."/>
            <person name="Wang Y."/>
            <person name="Carvalho R."/>
            <person name="Voegtly L."/>
            <person name="Shi R."/>
            <person name="Duckworth R."/>
            <person name="Johnson A."/>
            <person name="Loviza R."/>
            <person name="Walstead R."/>
            <person name="Shah Z."/>
            <person name="Kiflezghi M."/>
            <person name="Wade K."/>
            <person name="Ball S.L."/>
            <person name="Bradley K.W."/>
            <person name="Asai D.J."/>
            <person name="Bowman C.A."/>
            <person name="Russell D.A."/>
            <person name="Pope W.H."/>
            <person name="Jacobs-Sera D."/>
            <person name="Hendrix R.W."/>
            <person name="Hatfull G.F."/>
        </authorList>
    </citation>
    <scope>NUCLEOTIDE SEQUENCE [LARGE SCALE GENOMIC DNA]</scope>
    <source>
        <strain evidence="3 4">DSM 27710</strain>
    </source>
</reference>
<dbReference type="Proteomes" id="UP000055590">
    <property type="component" value="Chromosome"/>
</dbReference>
<dbReference type="CDD" id="cd08168">
    <property type="entry name" value="Cytochrom_C3"/>
    <property type="match status" value="1"/>
</dbReference>
<dbReference type="PATRIC" id="fig|1391653.3.peg.3346"/>
<evidence type="ECO:0000313" key="4">
    <source>
        <dbReference type="Proteomes" id="UP000055590"/>
    </source>
</evidence>
<keyword evidence="4" id="KW-1185">Reference proteome</keyword>
<gene>
    <name evidence="3" type="ORF">AKJ08_3202</name>
</gene>
<organism evidence="3 4">
    <name type="scientific">Vulgatibacter incomptus</name>
    <dbReference type="NCBI Taxonomy" id="1391653"/>
    <lineage>
        <taxon>Bacteria</taxon>
        <taxon>Pseudomonadati</taxon>
        <taxon>Myxococcota</taxon>
        <taxon>Myxococcia</taxon>
        <taxon>Myxococcales</taxon>
        <taxon>Cystobacterineae</taxon>
        <taxon>Vulgatibacteraceae</taxon>
        <taxon>Vulgatibacter</taxon>
    </lineage>
</organism>
<dbReference type="PANTHER" id="PTHR39425">
    <property type="entry name" value="LIPOPROTEIN CYTOCHROME C"/>
    <property type="match status" value="1"/>
</dbReference>
<dbReference type="STRING" id="1391653.AKJ08_3202"/>
<feature type="transmembrane region" description="Helical" evidence="1">
    <location>
        <begin position="30"/>
        <end position="50"/>
    </location>
</feature>
<dbReference type="PANTHER" id="PTHR39425:SF1">
    <property type="entry name" value="CYTOCHROME C7-LIKE DOMAIN-CONTAINING PROTEIN"/>
    <property type="match status" value="1"/>
</dbReference>
<dbReference type="InterPro" id="IPR036280">
    <property type="entry name" value="Multihaem_cyt_sf"/>
</dbReference>
<keyword evidence="1" id="KW-0472">Membrane</keyword>
<keyword evidence="1" id="KW-1133">Transmembrane helix</keyword>
<dbReference type="SUPFAM" id="SSF48695">
    <property type="entry name" value="Multiheme cytochromes"/>
    <property type="match status" value="1"/>
</dbReference>
<sequence>MDAPGHRPDERDDSPVPYVFPPWADLVPKVLPVATAIVAGVAIFVIWFWFSPKHTEVGYAPTQPVAYSHKLHAGDLGIDCRYCHVAVEKGPKASVPSADICMNCHTVVKHDSPKLALVRESYANGTPIEWIKVHKVADFAYFSHAQHVNKGVGCVECHGRVDQMETVRVSEPLSMSWCLDCHRNPGPHLRPKDQITNMGWAPEGDREQLGQELVEKYHVSPPTDCSGCHR</sequence>
<dbReference type="AlphaFoldDB" id="A0A0K1PH19"/>
<evidence type="ECO:0000259" key="2">
    <source>
        <dbReference type="Pfam" id="PF14522"/>
    </source>
</evidence>
<accession>A0A0K1PH19</accession>
<dbReference type="InterPro" id="IPR029467">
    <property type="entry name" value="Cyt_c7-like"/>
</dbReference>
<evidence type="ECO:0000256" key="1">
    <source>
        <dbReference type="SAM" id="Phobius"/>
    </source>
</evidence>
<evidence type="ECO:0000313" key="3">
    <source>
        <dbReference type="EMBL" id="AKU92815.1"/>
    </source>
</evidence>
<proteinExistence type="predicted"/>
<dbReference type="Pfam" id="PF14522">
    <property type="entry name" value="Cytochrome_C7"/>
    <property type="match status" value="1"/>
</dbReference>